<name>A0A0F3N7R7_ANAPH</name>
<dbReference type="AlphaFoldDB" id="A0A0F3N7R7"/>
<protein>
    <submittedName>
        <fullName evidence="1">Uncharacterized protein</fullName>
    </submittedName>
</protein>
<sequence>MGREMGRHDTSRCTSLDRSRTEILCLTNYVWRMFGSVSVLEPRRWQ</sequence>
<organism evidence="1 2">
    <name type="scientific">Anaplasma phagocytophilum str. ApMUC09</name>
    <dbReference type="NCBI Taxonomy" id="1359152"/>
    <lineage>
        <taxon>Bacteria</taxon>
        <taxon>Pseudomonadati</taxon>
        <taxon>Pseudomonadota</taxon>
        <taxon>Alphaproteobacteria</taxon>
        <taxon>Rickettsiales</taxon>
        <taxon>Anaplasmataceae</taxon>
        <taxon>Anaplasma</taxon>
        <taxon>phagocytophilum group</taxon>
    </lineage>
</organism>
<reference evidence="1 2" key="1">
    <citation type="submission" date="2015-02" db="EMBL/GenBank/DDBJ databases">
        <title>Genome Sequencing of Rickettsiales.</title>
        <authorList>
            <person name="Daugherty S.C."/>
            <person name="Su Q."/>
            <person name="Abolude K."/>
            <person name="Beier-Sexton M."/>
            <person name="Carlyon J.A."/>
            <person name="Carter R."/>
            <person name="Day N.P."/>
            <person name="Dumler S.J."/>
            <person name="Dyachenko V."/>
            <person name="Godinez A."/>
            <person name="Kurtti T.J."/>
            <person name="Lichay M."/>
            <person name="Mullins K.E."/>
            <person name="Ott S."/>
            <person name="Pappas-Brown V."/>
            <person name="Paris D.H."/>
            <person name="Patel P."/>
            <person name="Richards A.L."/>
            <person name="Sadzewicz L."/>
            <person name="Sears K."/>
            <person name="Seidman D."/>
            <person name="Sengamalay N."/>
            <person name="Stenos J."/>
            <person name="Tallon L.J."/>
            <person name="Vincent G."/>
            <person name="Fraser C.M."/>
            <person name="Munderloh U."/>
            <person name="Dunning-Hotopp J.C."/>
        </authorList>
    </citation>
    <scope>NUCLEOTIDE SEQUENCE [LARGE SCALE GENOMIC DNA]</scope>
    <source>
        <strain evidence="1 2">ApMUC09</strain>
    </source>
</reference>
<evidence type="ECO:0000313" key="1">
    <source>
        <dbReference type="EMBL" id="KJV63771.1"/>
    </source>
</evidence>
<gene>
    <name evidence="1" type="ORF">APHMUC_0077</name>
</gene>
<comment type="caution">
    <text evidence="1">The sequence shown here is derived from an EMBL/GenBank/DDBJ whole genome shotgun (WGS) entry which is preliminary data.</text>
</comment>
<dbReference type="EMBL" id="LANV01000001">
    <property type="protein sequence ID" value="KJV63771.1"/>
    <property type="molecule type" value="Genomic_DNA"/>
</dbReference>
<dbReference type="Proteomes" id="UP000033441">
    <property type="component" value="Unassembled WGS sequence"/>
</dbReference>
<proteinExistence type="predicted"/>
<accession>A0A0F3N7R7</accession>
<evidence type="ECO:0000313" key="2">
    <source>
        <dbReference type="Proteomes" id="UP000033441"/>
    </source>
</evidence>
<dbReference type="PATRIC" id="fig|1359152.3.peg.81"/>